<dbReference type="PANTHER" id="PTHR34180">
    <property type="entry name" value="PEPTIDASE C45"/>
    <property type="match status" value="1"/>
</dbReference>
<dbReference type="AlphaFoldDB" id="A0A2T7FTR9"/>
<dbReference type="InterPro" id="IPR005079">
    <property type="entry name" value="Peptidase_C45_hydrolase"/>
</dbReference>
<dbReference type="InterPro" id="IPR047801">
    <property type="entry name" value="Peptidase_C45"/>
</dbReference>
<dbReference type="InterPro" id="IPR047794">
    <property type="entry name" value="C45_proenzyme-like"/>
</dbReference>
<evidence type="ECO:0000313" key="4">
    <source>
        <dbReference type="Proteomes" id="UP000244817"/>
    </source>
</evidence>
<dbReference type="OrthoDB" id="6793339at2"/>
<name>A0A2T7FTR9_9RHOB</name>
<comment type="caution">
    <text evidence="3">The sequence shown here is derived from an EMBL/GenBank/DDBJ whole genome shotgun (WGS) entry which is preliminary data.</text>
</comment>
<dbReference type="PANTHER" id="PTHR34180:SF1">
    <property type="entry name" value="BETA-ALANYL-DOPAMINE_CARCININE HYDROLASE"/>
    <property type="match status" value="1"/>
</dbReference>
<feature type="domain" description="Peptidase C45 hydrolase" evidence="2">
    <location>
        <begin position="115"/>
        <end position="319"/>
    </location>
</feature>
<reference evidence="3 4" key="1">
    <citation type="submission" date="2018-04" db="EMBL/GenBank/DDBJ databases">
        <title>Pelagivirga bohaiensis gen. nov., sp. nov., a bacterium isolated from the Bohai Sea.</title>
        <authorList>
            <person name="Ji X."/>
        </authorList>
    </citation>
    <scope>NUCLEOTIDE SEQUENCE [LARGE SCALE GENOMIC DNA]</scope>
    <source>
        <strain evidence="3 4">BH-SD16</strain>
    </source>
</reference>
<dbReference type="RefSeq" id="WP_108641987.1">
    <property type="nucleotide sequence ID" value="NZ_QCYG01000010.1"/>
</dbReference>
<organism evidence="3 4">
    <name type="scientific">Thalassorhabdomicrobium marinisediminis</name>
    <dbReference type="NCBI Taxonomy" id="2170577"/>
    <lineage>
        <taxon>Bacteria</taxon>
        <taxon>Pseudomonadati</taxon>
        <taxon>Pseudomonadota</taxon>
        <taxon>Alphaproteobacteria</taxon>
        <taxon>Rhodobacterales</taxon>
        <taxon>Paracoccaceae</taxon>
        <taxon>Thalassorhabdomicrobium</taxon>
    </lineage>
</organism>
<dbReference type="EMBL" id="QCYG01000010">
    <property type="protein sequence ID" value="PVA05561.1"/>
    <property type="molecule type" value="Genomic_DNA"/>
</dbReference>
<keyword evidence="3" id="KW-0808">Transferase</keyword>
<evidence type="ECO:0000256" key="1">
    <source>
        <dbReference type="SAM" id="MobiDB-lite"/>
    </source>
</evidence>
<dbReference type="GO" id="GO:0016740">
    <property type="term" value="F:transferase activity"/>
    <property type="evidence" value="ECO:0007669"/>
    <property type="project" value="UniProtKB-KW"/>
</dbReference>
<accession>A0A2T7FTR9</accession>
<evidence type="ECO:0000259" key="2">
    <source>
        <dbReference type="Pfam" id="PF03417"/>
    </source>
</evidence>
<dbReference type="Gene3D" id="1.10.10.2120">
    <property type="match status" value="1"/>
</dbReference>
<proteinExistence type="predicted"/>
<dbReference type="Gene3D" id="3.60.60.10">
    <property type="entry name" value="Penicillin V Acylase, Chain A"/>
    <property type="match status" value="1"/>
</dbReference>
<keyword evidence="4" id="KW-1185">Reference proteome</keyword>
<dbReference type="Proteomes" id="UP000244817">
    <property type="component" value="Unassembled WGS sequence"/>
</dbReference>
<dbReference type="Pfam" id="PF03417">
    <property type="entry name" value="AAT"/>
    <property type="match status" value="1"/>
</dbReference>
<protein>
    <submittedName>
        <fullName evidence="3">6-aminopenicillanic acid acyl-transferase</fullName>
    </submittedName>
</protein>
<evidence type="ECO:0000313" key="3">
    <source>
        <dbReference type="EMBL" id="PVA05561.1"/>
    </source>
</evidence>
<dbReference type="NCBIfam" id="NF040521">
    <property type="entry name" value="C45_proenzyme"/>
    <property type="match status" value="1"/>
</dbReference>
<gene>
    <name evidence="3" type="ORF">DC363_14775</name>
</gene>
<sequence>MSNKSNPLGWLTVSGTPYEVGHAMGVQGRDAVHRQLLPSDIWAEITGPTHAQTVARLIDDTQAKFPAIHEELRGLAEGLGLPFRDVFAWNCRGDLLASVPDGCTTILTPGDAIQISHNEDGLPFFRGHCFILEATPEGSTPFHAFCYPGSVAGHTFGWNSAGLAQAVNNLRLTGVTPQIPRMVLGRAVLAAASLQAAMDVLTDDPRSGGFHMGLAQVGEPDLLSVEYGGGRSSVRTITTRSGHANHALHLECGGQITTQSSGDRQITVDRLVTQPEQTDLDILRDTSGPGLPIRRDAPDDPDDENTLATGVLRVAPTGIEWRIYAEGDGPATFEGAQQPA</sequence>
<feature type="region of interest" description="Disordered" evidence="1">
    <location>
        <begin position="286"/>
        <end position="305"/>
    </location>
</feature>